<dbReference type="EMBL" id="SMDR01000001">
    <property type="protein sequence ID" value="TNJ35767.1"/>
    <property type="molecule type" value="Genomic_DNA"/>
</dbReference>
<accession>A0A5C4RYL7</accession>
<feature type="region of interest" description="Disordered" evidence="1">
    <location>
        <begin position="1"/>
        <end position="34"/>
    </location>
</feature>
<organism evidence="3 4">
    <name type="scientific">Arenimonas terrae</name>
    <dbReference type="NCBI Taxonomy" id="2546226"/>
    <lineage>
        <taxon>Bacteria</taxon>
        <taxon>Pseudomonadati</taxon>
        <taxon>Pseudomonadota</taxon>
        <taxon>Gammaproteobacteria</taxon>
        <taxon>Lysobacterales</taxon>
        <taxon>Lysobacteraceae</taxon>
        <taxon>Arenimonas</taxon>
    </lineage>
</organism>
<reference evidence="3 4" key="1">
    <citation type="submission" date="2019-03" db="EMBL/GenBank/DDBJ databases">
        <title>Arenimonas daejeonensis sp. nov., isolated from compost.</title>
        <authorList>
            <person name="Jeon C.O."/>
        </authorList>
    </citation>
    <scope>NUCLEOTIDE SEQUENCE [LARGE SCALE GENOMIC DNA]</scope>
    <source>
        <strain evidence="3 4">R29</strain>
    </source>
</reference>
<evidence type="ECO:0000313" key="4">
    <source>
        <dbReference type="Proteomes" id="UP000305760"/>
    </source>
</evidence>
<feature type="transmembrane region" description="Helical" evidence="2">
    <location>
        <begin position="246"/>
        <end position="269"/>
    </location>
</feature>
<comment type="caution">
    <text evidence="3">The sequence shown here is derived from an EMBL/GenBank/DDBJ whole genome shotgun (WGS) entry which is preliminary data.</text>
</comment>
<gene>
    <name evidence="3" type="ORF">E1B00_08490</name>
</gene>
<dbReference type="Proteomes" id="UP000305760">
    <property type="component" value="Unassembled WGS sequence"/>
</dbReference>
<name>A0A5C4RYL7_9GAMM</name>
<dbReference type="NCBIfam" id="NF033233">
    <property type="entry name" value="twin_helix"/>
    <property type="match status" value="1"/>
</dbReference>
<protein>
    <submittedName>
        <fullName evidence="3">Twin transmembrane helix small protein</fullName>
    </submittedName>
</protein>
<evidence type="ECO:0000313" key="3">
    <source>
        <dbReference type="EMBL" id="TNJ35767.1"/>
    </source>
</evidence>
<evidence type="ECO:0000256" key="1">
    <source>
        <dbReference type="SAM" id="MobiDB-lite"/>
    </source>
</evidence>
<dbReference type="InterPro" id="IPR021313">
    <property type="entry name" value="DUF2909"/>
</dbReference>
<keyword evidence="2" id="KW-1133">Transmembrane helix</keyword>
<proteinExistence type="predicted"/>
<dbReference type="OrthoDB" id="7066027at2"/>
<keyword evidence="4" id="KW-1185">Reference proteome</keyword>
<feature type="compositionally biased region" description="Low complexity" evidence="1">
    <location>
        <begin position="167"/>
        <end position="186"/>
    </location>
</feature>
<sequence>MAQRQRRIQAQHARRQLSRQRPGRRYRRRLDAHRQPVAVLRDQAGAQAQAHRRRRHQQARQVVLAARAVRVRQRTRAVHRQPAHVHQQRGARCRLGHAVQAHADPRAAALVVQPQPRRVQETCAAGNAVDARALPRRQRQRLRRRGERGGGGGELLALDLLAAQLPAPQGGKPQHQAQAEQAQQQAPFHLGQPPQADNAGIANQRTPAVQKLLIIAFLILIVWNLGAGLYYMMVDKGKTQRTVKSLTWRIGLSVALILLVVLGIFTGVIKPHGIGG</sequence>
<dbReference type="Pfam" id="PF11137">
    <property type="entry name" value="DUF2909"/>
    <property type="match status" value="1"/>
</dbReference>
<keyword evidence="2 3" id="KW-0812">Transmembrane</keyword>
<keyword evidence="2" id="KW-0472">Membrane</keyword>
<feature type="compositionally biased region" description="Basic residues" evidence="1">
    <location>
        <begin position="1"/>
        <end position="31"/>
    </location>
</feature>
<evidence type="ECO:0000256" key="2">
    <source>
        <dbReference type="SAM" id="Phobius"/>
    </source>
</evidence>
<feature type="region of interest" description="Disordered" evidence="1">
    <location>
        <begin position="167"/>
        <end position="200"/>
    </location>
</feature>
<feature type="transmembrane region" description="Helical" evidence="2">
    <location>
        <begin position="212"/>
        <end position="234"/>
    </location>
</feature>
<dbReference type="AlphaFoldDB" id="A0A5C4RYL7"/>